<dbReference type="CDD" id="cd01749">
    <property type="entry name" value="GATase1_PB"/>
    <property type="match status" value="1"/>
</dbReference>
<dbReference type="EC" id="4.3.3.6" evidence="10"/>
<gene>
    <name evidence="10 13" type="primary">pdxT</name>
    <name evidence="13" type="ORF">dnm_073540</name>
</gene>
<comment type="catalytic activity">
    <reaction evidence="7 10">
        <text>L-glutamine + H2O = L-glutamate + NH4(+)</text>
        <dbReference type="Rhea" id="RHEA:15889"/>
        <dbReference type="ChEBI" id="CHEBI:15377"/>
        <dbReference type="ChEBI" id="CHEBI:28938"/>
        <dbReference type="ChEBI" id="CHEBI:29985"/>
        <dbReference type="ChEBI" id="CHEBI:58359"/>
        <dbReference type="EC" id="3.5.1.2"/>
    </reaction>
</comment>
<dbReference type="InterPro" id="IPR029062">
    <property type="entry name" value="Class_I_gatase-like"/>
</dbReference>
<comment type="pathway">
    <text evidence="10">Cofactor biosynthesis; pyridoxal 5'-phosphate biosynthesis.</text>
</comment>
<evidence type="ECO:0000256" key="11">
    <source>
        <dbReference type="PIRSR" id="PIRSR005639-1"/>
    </source>
</evidence>
<reference evidence="13" key="1">
    <citation type="journal article" date="2021" name="Microb. Physiol.">
        <title>Proteogenomic Insights into the Physiology of Marine, Sulfate-Reducing, Filamentous Desulfonema limicola and Desulfonema magnum.</title>
        <authorList>
            <person name="Schnaars V."/>
            <person name="Wohlbrand L."/>
            <person name="Scheve S."/>
            <person name="Hinrichs C."/>
            <person name="Reinhardt R."/>
            <person name="Rabus R."/>
        </authorList>
    </citation>
    <scope>NUCLEOTIDE SEQUENCE</scope>
    <source>
        <strain evidence="13">4be13</strain>
    </source>
</reference>
<name>A0A975GRT7_9BACT</name>
<dbReference type="EC" id="3.5.1.2" evidence="10"/>
<evidence type="ECO:0000313" key="14">
    <source>
        <dbReference type="Proteomes" id="UP000663722"/>
    </source>
</evidence>
<dbReference type="HAMAP" id="MF_01615">
    <property type="entry name" value="PdxT"/>
    <property type="match status" value="1"/>
</dbReference>
<dbReference type="RefSeq" id="WP_207679135.1">
    <property type="nucleotide sequence ID" value="NZ_CP061800.1"/>
</dbReference>
<comment type="catalytic activity">
    <reaction evidence="6 10">
        <text>aldehydo-D-ribose 5-phosphate + D-glyceraldehyde 3-phosphate + L-glutamine = pyridoxal 5'-phosphate + L-glutamate + phosphate + 3 H2O + H(+)</text>
        <dbReference type="Rhea" id="RHEA:31507"/>
        <dbReference type="ChEBI" id="CHEBI:15377"/>
        <dbReference type="ChEBI" id="CHEBI:15378"/>
        <dbReference type="ChEBI" id="CHEBI:29985"/>
        <dbReference type="ChEBI" id="CHEBI:43474"/>
        <dbReference type="ChEBI" id="CHEBI:58273"/>
        <dbReference type="ChEBI" id="CHEBI:58359"/>
        <dbReference type="ChEBI" id="CHEBI:59776"/>
        <dbReference type="ChEBI" id="CHEBI:597326"/>
        <dbReference type="EC" id="4.3.3.6"/>
    </reaction>
</comment>
<dbReference type="PROSITE" id="PS51130">
    <property type="entry name" value="PDXT_SNO_2"/>
    <property type="match status" value="1"/>
</dbReference>
<dbReference type="PROSITE" id="PS51273">
    <property type="entry name" value="GATASE_TYPE_1"/>
    <property type="match status" value="1"/>
</dbReference>
<evidence type="ECO:0000256" key="7">
    <source>
        <dbReference type="ARBA" id="ARBA00049534"/>
    </source>
</evidence>
<comment type="function">
    <text evidence="8 10">Catalyzes the hydrolysis of glutamine to glutamate and ammonia as part of the biosynthesis of pyridoxal 5'-phosphate. The resulting ammonia molecule is channeled to the active site of PdxS.</text>
</comment>
<dbReference type="PIRSF" id="PIRSF005639">
    <property type="entry name" value="Glut_amidoT_SNO"/>
    <property type="match status" value="1"/>
</dbReference>
<keyword evidence="14" id="KW-1185">Reference proteome</keyword>
<comment type="similarity">
    <text evidence="1 10">Belongs to the glutaminase PdxT/SNO family.</text>
</comment>
<comment type="subunit">
    <text evidence="9 10">In the presence of PdxS, forms a dodecamer of heterodimers. Only shows activity in the heterodimer.</text>
</comment>
<dbReference type="GO" id="GO:0006543">
    <property type="term" value="P:L-glutamine catabolic process"/>
    <property type="evidence" value="ECO:0007669"/>
    <property type="project" value="UniProtKB-UniRule"/>
</dbReference>
<keyword evidence="5 10" id="KW-0456">Lyase</keyword>
<dbReference type="SUPFAM" id="SSF52317">
    <property type="entry name" value="Class I glutamine amidotransferase-like"/>
    <property type="match status" value="1"/>
</dbReference>
<dbReference type="GO" id="GO:0008614">
    <property type="term" value="P:pyridoxine metabolic process"/>
    <property type="evidence" value="ECO:0007669"/>
    <property type="project" value="TreeGrafter"/>
</dbReference>
<dbReference type="Proteomes" id="UP000663722">
    <property type="component" value="Chromosome"/>
</dbReference>
<evidence type="ECO:0000256" key="8">
    <source>
        <dbReference type="ARBA" id="ARBA00054599"/>
    </source>
</evidence>
<dbReference type="GO" id="GO:0042823">
    <property type="term" value="P:pyridoxal phosphate biosynthetic process"/>
    <property type="evidence" value="ECO:0007669"/>
    <property type="project" value="UniProtKB-UniRule"/>
</dbReference>
<dbReference type="FunFam" id="3.40.50.880:FF:000010">
    <property type="entry name" value="uncharacterized protein LOC100176842 isoform X2"/>
    <property type="match status" value="1"/>
</dbReference>
<dbReference type="GO" id="GO:0036381">
    <property type="term" value="F:pyridoxal 5'-phosphate synthase (glutamine hydrolysing) activity"/>
    <property type="evidence" value="ECO:0007669"/>
    <property type="project" value="UniProtKB-UniRule"/>
</dbReference>
<dbReference type="Gene3D" id="3.40.50.880">
    <property type="match status" value="1"/>
</dbReference>
<dbReference type="PANTHER" id="PTHR31559:SF0">
    <property type="entry name" value="PYRIDOXAL 5'-PHOSPHATE SYNTHASE SUBUNIT SNO1-RELATED"/>
    <property type="match status" value="1"/>
</dbReference>
<evidence type="ECO:0000256" key="10">
    <source>
        <dbReference type="HAMAP-Rule" id="MF_01615"/>
    </source>
</evidence>
<feature type="active site" description="Charge relay system" evidence="10 11">
    <location>
        <position position="172"/>
    </location>
</feature>
<dbReference type="GO" id="GO:0004359">
    <property type="term" value="F:glutaminase activity"/>
    <property type="evidence" value="ECO:0007669"/>
    <property type="project" value="UniProtKB-UniRule"/>
</dbReference>
<evidence type="ECO:0000256" key="1">
    <source>
        <dbReference type="ARBA" id="ARBA00008345"/>
    </source>
</evidence>
<feature type="binding site" evidence="10 12">
    <location>
        <position position="106"/>
    </location>
    <ligand>
        <name>L-glutamine</name>
        <dbReference type="ChEBI" id="CHEBI:58359"/>
    </ligand>
</feature>
<dbReference type="Pfam" id="PF01174">
    <property type="entry name" value="SNO"/>
    <property type="match status" value="1"/>
</dbReference>
<dbReference type="KEGG" id="dmm:dnm_073540"/>
<dbReference type="EMBL" id="CP061800">
    <property type="protein sequence ID" value="QTA91290.1"/>
    <property type="molecule type" value="Genomic_DNA"/>
</dbReference>
<evidence type="ECO:0000256" key="2">
    <source>
        <dbReference type="ARBA" id="ARBA00022801"/>
    </source>
</evidence>
<feature type="active site" description="Nucleophile" evidence="10 11">
    <location>
        <position position="79"/>
    </location>
</feature>
<sequence>MRHTIGILALQGDFEKHAEQLTSLNIETIQVRKPETLEKCRGLIIPGGESTTLTKLFDIYGFYEPIREFSRNHPVMGTCAGMIMLAAEADDYRISPLSLIDISVRRNAYGRQINSFVTNVDTPFLGESETFRAIFIRAPQIERVGPDVEILIEYKGNPVMVRNKNIFALAFHPELTHDPRIHQYFSEA</sequence>
<dbReference type="PANTHER" id="PTHR31559">
    <property type="entry name" value="PYRIDOXAL 5'-PHOSPHATE SYNTHASE SUBUNIT SNO"/>
    <property type="match status" value="1"/>
</dbReference>
<dbReference type="PROSITE" id="PS01236">
    <property type="entry name" value="PDXT_SNO_1"/>
    <property type="match status" value="1"/>
</dbReference>
<dbReference type="NCBIfam" id="TIGR03800">
    <property type="entry name" value="PLP_synth_Pdx2"/>
    <property type="match status" value="1"/>
</dbReference>
<dbReference type="GO" id="GO:0005829">
    <property type="term" value="C:cytosol"/>
    <property type="evidence" value="ECO:0007669"/>
    <property type="project" value="TreeGrafter"/>
</dbReference>
<dbReference type="AlphaFoldDB" id="A0A975GRT7"/>
<evidence type="ECO:0000256" key="3">
    <source>
        <dbReference type="ARBA" id="ARBA00022898"/>
    </source>
</evidence>
<proteinExistence type="inferred from homology"/>
<feature type="active site" description="Charge relay system" evidence="10 11">
    <location>
        <position position="174"/>
    </location>
</feature>
<dbReference type="GO" id="GO:1903600">
    <property type="term" value="C:glutaminase complex"/>
    <property type="evidence" value="ECO:0007669"/>
    <property type="project" value="TreeGrafter"/>
</dbReference>
<feature type="binding site" evidence="10 12">
    <location>
        <begin position="48"/>
        <end position="50"/>
    </location>
    <ligand>
        <name>L-glutamine</name>
        <dbReference type="ChEBI" id="CHEBI:58359"/>
    </ligand>
</feature>
<evidence type="ECO:0000256" key="12">
    <source>
        <dbReference type="PIRSR" id="PIRSR005639-2"/>
    </source>
</evidence>
<keyword evidence="4 10" id="KW-0315">Glutamine amidotransferase</keyword>
<feature type="binding site" evidence="10 12">
    <location>
        <begin position="136"/>
        <end position="137"/>
    </location>
    <ligand>
        <name>L-glutamine</name>
        <dbReference type="ChEBI" id="CHEBI:58359"/>
    </ligand>
</feature>
<dbReference type="InterPro" id="IPR021196">
    <property type="entry name" value="PdxT/SNO_CS"/>
</dbReference>
<evidence type="ECO:0000256" key="9">
    <source>
        <dbReference type="ARBA" id="ARBA00064749"/>
    </source>
</evidence>
<keyword evidence="3 10" id="KW-0663">Pyridoxal phosphate</keyword>
<evidence type="ECO:0000256" key="4">
    <source>
        <dbReference type="ARBA" id="ARBA00022962"/>
    </source>
</evidence>
<dbReference type="InterPro" id="IPR002161">
    <property type="entry name" value="PdxT/SNO"/>
</dbReference>
<accession>A0A975GRT7</accession>
<keyword evidence="2 10" id="KW-0378">Hydrolase</keyword>
<protein>
    <recommendedName>
        <fullName evidence="10">Pyridoxal 5'-phosphate synthase subunit PdxT</fullName>
        <ecNumber evidence="10">4.3.3.6</ecNumber>
    </recommendedName>
    <alternativeName>
        <fullName evidence="10">Pdx2</fullName>
    </alternativeName>
    <alternativeName>
        <fullName evidence="10">Pyridoxal 5'-phosphate synthase glutaminase subunit</fullName>
        <ecNumber evidence="10">3.5.1.2</ecNumber>
    </alternativeName>
</protein>
<evidence type="ECO:0000313" key="13">
    <source>
        <dbReference type="EMBL" id="QTA91290.1"/>
    </source>
</evidence>
<organism evidence="13 14">
    <name type="scientific">Desulfonema magnum</name>
    <dbReference type="NCBI Taxonomy" id="45655"/>
    <lineage>
        <taxon>Bacteria</taxon>
        <taxon>Pseudomonadati</taxon>
        <taxon>Thermodesulfobacteriota</taxon>
        <taxon>Desulfobacteria</taxon>
        <taxon>Desulfobacterales</taxon>
        <taxon>Desulfococcaceae</taxon>
        <taxon>Desulfonema</taxon>
    </lineage>
</organism>
<evidence type="ECO:0000256" key="5">
    <source>
        <dbReference type="ARBA" id="ARBA00023239"/>
    </source>
</evidence>
<evidence type="ECO:0000256" key="6">
    <source>
        <dbReference type="ARBA" id="ARBA00047992"/>
    </source>
</evidence>